<proteinExistence type="predicted"/>
<reference evidence="2 3" key="1">
    <citation type="submission" date="2021-12" db="EMBL/GenBank/DDBJ databases">
        <title>Genome sequencing of bacteria with rrn-lacking chromosome and rrn-plasmid.</title>
        <authorList>
            <person name="Anda M."/>
            <person name="Iwasaki W."/>
        </authorList>
    </citation>
    <scope>NUCLEOTIDE SEQUENCE [LARGE SCALE GENOMIC DNA]</scope>
    <source>
        <strain evidence="2 3">NBRC 15940</strain>
    </source>
</reference>
<accession>A0AAN5AMA8</accession>
<sequence>MEIEFTHHLGNFIMVLFLGLPAFALGALGQALFLHHFAPGTRILQILSIIFSSRIIALLFTFLLYSLLFSQLEMLIGKVLIPALLAEILVSPALLLLKGYDIGKLFSNNHH</sequence>
<feature type="transmembrane region" description="Helical" evidence="1">
    <location>
        <begin position="12"/>
        <end position="34"/>
    </location>
</feature>
<evidence type="ECO:0000256" key="1">
    <source>
        <dbReference type="SAM" id="Phobius"/>
    </source>
</evidence>
<dbReference type="Proteomes" id="UP001310022">
    <property type="component" value="Unassembled WGS sequence"/>
</dbReference>
<organism evidence="2 3">
    <name type="scientific">Persicobacter diffluens</name>
    <dbReference type="NCBI Taxonomy" id="981"/>
    <lineage>
        <taxon>Bacteria</taxon>
        <taxon>Pseudomonadati</taxon>
        <taxon>Bacteroidota</taxon>
        <taxon>Cytophagia</taxon>
        <taxon>Cytophagales</taxon>
        <taxon>Persicobacteraceae</taxon>
        <taxon>Persicobacter</taxon>
    </lineage>
</organism>
<gene>
    <name evidence="2" type="ORF">PEDI_22450</name>
</gene>
<evidence type="ECO:0000313" key="2">
    <source>
        <dbReference type="EMBL" id="GJM61693.1"/>
    </source>
</evidence>
<keyword evidence="3" id="KW-1185">Reference proteome</keyword>
<dbReference type="RefSeq" id="WP_053405692.1">
    <property type="nucleotide sequence ID" value="NZ_BQKE01000001.1"/>
</dbReference>
<keyword evidence="1" id="KW-1133">Transmembrane helix</keyword>
<name>A0AAN5AMA8_9BACT</name>
<keyword evidence="1" id="KW-0812">Transmembrane</keyword>
<feature type="transmembrane region" description="Helical" evidence="1">
    <location>
        <begin position="75"/>
        <end position="97"/>
    </location>
</feature>
<keyword evidence="1" id="KW-0472">Membrane</keyword>
<dbReference type="AlphaFoldDB" id="A0AAN5AMA8"/>
<comment type="caution">
    <text evidence="2">The sequence shown here is derived from an EMBL/GenBank/DDBJ whole genome shotgun (WGS) entry which is preliminary data.</text>
</comment>
<dbReference type="EMBL" id="BQKE01000001">
    <property type="protein sequence ID" value="GJM61693.1"/>
    <property type="molecule type" value="Genomic_DNA"/>
</dbReference>
<protein>
    <submittedName>
        <fullName evidence="2">Uncharacterized protein</fullName>
    </submittedName>
</protein>
<feature type="transmembrane region" description="Helical" evidence="1">
    <location>
        <begin position="46"/>
        <end position="69"/>
    </location>
</feature>
<evidence type="ECO:0000313" key="3">
    <source>
        <dbReference type="Proteomes" id="UP001310022"/>
    </source>
</evidence>